<dbReference type="Proteomes" id="UP000336166">
    <property type="component" value="Unassembled WGS sequence"/>
</dbReference>
<evidence type="ECO:0000256" key="1">
    <source>
        <dbReference type="SAM" id="Phobius"/>
    </source>
</evidence>
<dbReference type="EMBL" id="AAAREG010000004">
    <property type="protein sequence ID" value="EAE2354129.1"/>
    <property type="molecule type" value="Genomic_DNA"/>
</dbReference>
<evidence type="ECO:0000313" key="3">
    <source>
        <dbReference type="Proteomes" id="UP000336166"/>
    </source>
</evidence>
<proteinExistence type="predicted"/>
<sequence length="78" mass="9372">MNFFHGLNLLTVIKLSTLLAYPIFYDRKEMRKTVRKMITRIKAITFDFRARLTAESFTEIFIKYIEKIIPSVHKKMIM</sequence>
<reference evidence="2 3" key="1">
    <citation type="submission" date="2018-06" db="EMBL/GenBank/DDBJ databases">
        <authorList>
            <consortium name="PulseNet: The National Subtyping Network for Foodborne Disease Surveillance"/>
            <person name="Tarr C.L."/>
            <person name="Trees E."/>
            <person name="Katz L.S."/>
            <person name="Carleton-Romer H.A."/>
            <person name="Stroika S."/>
            <person name="Kucerova Z."/>
            <person name="Roache K.F."/>
            <person name="Sabol A.L."/>
            <person name="Besser J."/>
            <person name="Gerner-Smidt P."/>
        </authorList>
    </citation>
    <scope>NUCLEOTIDE SEQUENCE [LARGE SCALE GENOMIC DNA]</scope>
    <source>
        <strain evidence="2 3">PNUSAL000134</strain>
    </source>
</reference>
<keyword evidence="1" id="KW-1133">Transmembrane helix</keyword>
<accession>A0AAN2WEQ8</accession>
<keyword evidence="1" id="KW-0472">Membrane</keyword>
<protein>
    <submittedName>
        <fullName evidence="2">Uncharacterized protein</fullName>
    </submittedName>
</protein>
<comment type="caution">
    <text evidence="2">The sequence shown here is derived from an EMBL/GenBank/DDBJ whole genome shotgun (WGS) entry which is preliminary data.</text>
</comment>
<keyword evidence="1" id="KW-0812">Transmembrane</keyword>
<name>A0AAN2WEQ8_LISMN</name>
<organism evidence="2 3">
    <name type="scientific">Listeria monocytogenes</name>
    <dbReference type="NCBI Taxonomy" id="1639"/>
    <lineage>
        <taxon>Bacteria</taxon>
        <taxon>Bacillati</taxon>
        <taxon>Bacillota</taxon>
        <taxon>Bacilli</taxon>
        <taxon>Bacillales</taxon>
        <taxon>Listeriaceae</taxon>
        <taxon>Listeria</taxon>
    </lineage>
</organism>
<gene>
    <name evidence="2" type="ORF">Y261_07215</name>
</gene>
<feature type="transmembrane region" description="Helical" evidence="1">
    <location>
        <begin position="6"/>
        <end position="25"/>
    </location>
</feature>
<dbReference type="AlphaFoldDB" id="A0AAN2WEQ8"/>
<evidence type="ECO:0000313" key="2">
    <source>
        <dbReference type="EMBL" id="EAE2354129.1"/>
    </source>
</evidence>